<keyword evidence="2" id="KW-1185">Reference proteome</keyword>
<dbReference type="WBParaSite" id="PDA_v2.g23097.t1">
    <property type="protein sequence ID" value="PDA_v2.g23097.t1"/>
    <property type="gene ID" value="PDA_v2.g23097"/>
</dbReference>
<keyword evidence="1" id="KW-1133">Transmembrane helix</keyword>
<feature type="transmembrane region" description="Helical" evidence="1">
    <location>
        <begin position="151"/>
        <end position="169"/>
    </location>
</feature>
<keyword evidence="1" id="KW-0812">Transmembrane</keyword>
<evidence type="ECO:0000313" key="2">
    <source>
        <dbReference type="Proteomes" id="UP000887578"/>
    </source>
</evidence>
<dbReference type="AlphaFoldDB" id="A0A914Q7H4"/>
<proteinExistence type="predicted"/>
<sequence>MDQMNELMLGIHAFEAAMLNRIPNPNPYIPNGRDNLERDFQQQFYNSLEMTFLLQFPSLFTFILKESFTPYLETNFTKMDWFCTFLAYISLVFFVKTIYNLKFVSREKAYLANFPNYFILILFEITVAINTVYYYINDESLRGARAKKYELMEFIMSFFITVKFVLMFYQNIQLYLQLKNHQKILDTIPQIPYKPNGA</sequence>
<name>A0A914Q7H4_9BILA</name>
<keyword evidence="1" id="KW-0472">Membrane</keyword>
<feature type="transmembrane region" description="Helical" evidence="1">
    <location>
        <begin position="44"/>
        <end position="65"/>
    </location>
</feature>
<protein>
    <submittedName>
        <fullName evidence="3">Uncharacterized protein</fullName>
    </submittedName>
</protein>
<organism evidence="2 3">
    <name type="scientific">Panagrolaimus davidi</name>
    <dbReference type="NCBI Taxonomy" id="227884"/>
    <lineage>
        <taxon>Eukaryota</taxon>
        <taxon>Metazoa</taxon>
        <taxon>Ecdysozoa</taxon>
        <taxon>Nematoda</taxon>
        <taxon>Chromadorea</taxon>
        <taxon>Rhabditida</taxon>
        <taxon>Tylenchina</taxon>
        <taxon>Panagrolaimomorpha</taxon>
        <taxon>Panagrolaimoidea</taxon>
        <taxon>Panagrolaimidae</taxon>
        <taxon>Panagrolaimus</taxon>
    </lineage>
</organism>
<evidence type="ECO:0000313" key="3">
    <source>
        <dbReference type="WBParaSite" id="PDA_v2.g23097.t1"/>
    </source>
</evidence>
<dbReference type="Proteomes" id="UP000887578">
    <property type="component" value="Unplaced"/>
</dbReference>
<feature type="transmembrane region" description="Helical" evidence="1">
    <location>
        <begin position="117"/>
        <end position="136"/>
    </location>
</feature>
<reference evidence="3" key="1">
    <citation type="submission" date="2022-11" db="UniProtKB">
        <authorList>
            <consortium name="WormBaseParasite"/>
        </authorList>
    </citation>
    <scope>IDENTIFICATION</scope>
</reference>
<feature type="transmembrane region" description="Helical" evidence="1">
    <location>
        <begin position="85"/>
        <end position="105"/>
    </location>
</feature>
<evidence type="ECO:0000256" key="1">
    <source>
        <dbReference type="SAM" id="Phobius"/>
    </source>
</evidence>
<accession>A0A914Q7H4</accession>